<comment type="caution">
    <text evidence="3">The sequence shown here is derived from an EMBL/GenBank/DDBJ whole genome shotgun (WGS) entry which is preliminary data.</text>
</comment>
<feature type="transmembrane region" description="Helical" evidence="2">
    <location>
        <begin position="273"/>
        <end position="294"/>
    </location>
</feature>
<organism evidence="3 4">
    <name type="scientific">Aphanomyces euteiches</name>
    <dbReference type="NCBI Taxonomy" id="100861"/>
    <lineage>
        <taxon>Eukaryota</taxon>
        <taxon>Sar</taxon>
        <taxon>Stramenopiles</taxon>
        <taxon>Oomycota</taxon>
        <taxon>Saprolegniomycetes</taxon>
        <taxon>Saprolegniales</taxon>
        <taxon>Verrucalvaceae</taxon>
        <taxon>Aphanomyces</taxon>
    </lineage>
</organism>
<name>A0A6G0XMD9_9STRA</name>
<accession>A0A6G0XMD9</accession>
<sequence>MACPDQSILSQLKGSTMAETVGTRLFAATTNYLRGKPMLTDDEVKAMYTLKEYVDRIYRYHRRRTSLSSSGRQYFNASNFHPVVNRFSGSGSVSRHSVGLVATHAETESGLATTAIKGILCAVTPFTELSEYDVNTSVFEKLFGQAIGSFWSLHKPVASRLAAITTVWSLLYNSPLQHFLLRFISDTTCRLISMGSIFWLVLYFWSQLNWRMTVTLLRYFDSWFFITQAVLYAVATMALNGWDFVIVIYNIIGILGFSAVVMYDAYPLSMRNLAKYILLIILICLFVATVSMSVSTGSLDHRLYVDVVHGLVHLDCKVVEDVPLTWTFNVYDFAIQRLQILTIYMVRNTYWAFNAPRYCVIIKSRVALEEVPVLGIRLMAGAQGPMTRRNTLVRQDIELPPTSKRQDSSKSGGSKGNGRPAAVTPFAASMPNTIHEEVPLFPNTGPLYDLHPIDNDAAHVYDGLHRMSIVAGDNKTSTDESISATERFLPAPIPHRPAKPTSMLRLPKLSSQRLRIRSQHLSQFSRRKIIPNIERKTSSVPKNLAALALSDKTSRTGSS</sequence>
<feature type="transmembrane region" description="Helical" evidence="2">
    <location>
        <begin position="222"/>
        <end position="240"/>
    </location>
</feature>
<feature type="transmembrane region" description="Helical" evidence="2">
    <location>
        <begin position="246"/>
        <end position="266"/>
    </location>
</feature>
<protein>
    <submittedName>
        <fullName evidence="3">Uncharacterized protein</fullName>
    </submittedName>
</protein>
<gene>
    <name evidence="3" type="ORF">Ae201684_003306</name>
</gene>
<evidence type="ECO:0000256" key="2">
    <source>
        <dbReference type="SAM" id="Phobius"/>
    </source>
</evidence>
<keyword evidence="4" id="KW-1185">Reference proteome</keyword>
<dbReference type="AlphaFoldDB" id="A0A6G0XMD9"/>
<feature type="transmembrane region" description="Helical" evidence="2">
    <location>
        <begin position="191"/>
        <end position="210"/>
    </location>
</feature>
<keyword evidence="2" id="KW-0472">Membrane</keyword>
<reference evidence="3 4" key="1">
    <citation type="submission" date="2019-07" db="EMBL/GenBank/DDBJ databases">
        <title>Genomics analysis of Aphanomyces spp. identifies a new class of oomycete effector associated with host adaptation.</title>
        <authorList>
            <person name="Gaulin E."/>
        </authorList>
    </citation>
    <scope>NUCLEOTIDE SEQUENCE [LARGE SCALE GENOMIC DNA]</scope>
    <source>
        <strain evidence="3 4">ATCC 201684</strain>
    </source>
</reference>
<evidence type="ECO:0000313" key="3">
    <source>
        <dbReference type="EMBL" id="KAF0741629.1"/>
    </source>
</evidence>
<feature type="region of interest" description="Disordered" evidence="1">
    <location>
        <begin position="390"/>
        <end position="425"/>
    </location>
</feature>
<dbReference type="Proteomes" id="UP000481153">
    <property type="component" value="Unassembled WGS sequence"/>
</dbReference>
<keyword evidence="2" id="KW-0812">Transmembrane</keyword>
<dbReference type="VEuPathDB" id="FungiDB:AeMF1_011100"/>
<dbReference type="EMBL" id="VJMJ01000036">
    <property type="protein sequence ID" value="KAF0741629.1"/>
    <property type="molecule type" value="Genomic_DNA"/>
</dbReference>
<proteinExistence type="predicted"/>
<evidence type="ECO:0000256" key="1">
    <source>
        <dbReference type="SAM" id="MobiDB-lite"/>
    </source>
</evidence>
<evidence type="ECO:0000313" key="4">
    <source>
        <dbReference type="Proteomes" id="UP000481153"/>
    </source>
</evidence>
<keyword evidence="2" id="KW-1133">Transmembrane helix</keyword>